<keyword evidence="2" id="KW-0472">Membrane</keyword>
<gene>
    <name evidence="4" type="ORF">J2Z71_000539</name>
</gene>
<evidence type="ECO:0000259" key="3">
    <source>
        <dbReference type="Pfam" id="PF13514"/>
    </source>
</evidence>
<reference evidence="4 5" key="1">
    <citation type="submission" date="2021-03" db="EMBL/GenBank/DDBJ databases">
        <title>Genomic Encyclopedia of Type Strains, Phase IV (KMG-IV): sequencing the most valuable type-strain genomes for metagenomic binning, comparative biology and taxonomic classification.</title>
        <authorList>
            <person name="Goeker M."/>
        </authorList>
    </citation>
    <scope>NUCLEOTIDE SEQUENCE [LARGE SCALE GENOMIC DNA]</scope>
    <source>
        <strain evidence="4 5">DSM 27563</strain>
    </source>
</reference>
<dbReference type="Pfam" id="PF13514">
    <property type="entry name" value="AAA_27"/>
    <property type="match status" value="1"/>
</dbReference>
<feature type="transmembrane region" description="Helical" evidence="2">
    <location>
        <begin position="385"/>
        <end position="401"/>
    </location>
</feature>
<keyword evidence="1" id="KW-0175">Coiled coil</keyword>
<dbReference type="RefSeq" id="WP_210060320.1">
    <property type="nucleotide sequence ID" value="NZ_JAGGLJ010000004.1"/>
</dbReference>
<organism evidence="4 5">
    <name type="scientific">Peptoniphilus stercorisuis</name>
    <dbReference type="NCBI Taxonomy" id="1436965"/>
    <lineage>
        <taxon>Bacteria</taxon>
        <taxon>Bacillati</taxon>
        <taxon>Bacillota</taxon>
        <taxon>Tissierellia</taxon>
        <taxon>Tissierellales</taxon>
        <taxon>Peptoniphilaceae</taxon>
        <taxon>Peptoniphilus</taxon>
    </lineage>
</organism>
<dbReference type="InterPro" id="IPR027417">
    <property type="entry name" value="P-loop_NTPase"/>
</dbReference>
<evidence type="ECO:0000256" key="2">
    <source>
        <dbReference type="SAM" id="Phobius"/>
    </source>
</evidence>
<evidence type="ECO:0000313" key="5">
    <source>
        <dbReference type="Proteomes" id="UP001519306"/>
    </source>
</evidence>
<dbReference type="InterPro" id="IPR038734">
    <property type="entry name" value="YhaN_AAA"/>
</dbReference>
<keyword evidence="5" id="KW-1185">Reference proteome</keyword>
<dbReference type="Gene3D" id="3.40.50.300">
    <property type="entry name" value="P-loop containing nucleotide triphosphate hydrolases"/>
    <property type="match status" value="2"/>
</dbReference>
<evidence type="ECO:0000256" key="1">
    <source>
        <dbReference type="SAM" id="Coils"/>
    </source>
</evidence>
<dbReference type="PANTHER" id="PTHR41259">
    <property type="entry name" value="DOUBLE-STRAND BREAK REPAIR RAD50 ATPASE, PUTATIVE-RELATED"/>
    <property type="match status" value="1"/>
</dbReference>
<feature type="coiled-coil region" evidence="1">
    <location>
        <begin position="222"/>
        <end position="310"/>
    </location>
</feature>
<proteinExistence type="predicted"/>
<feature type="domain" description="YhaN AAA" evidence="3">
    <location>
        <begin position="1"/>
        <end position="63"/>
    </location>
</feature>
<keyword evidence="2" id="KW-0812">Transmembrane</keyword>
<dbReference type="PANTHER" id="PTHR41259:SF1">
    <property type="entry name" value="DOUBLE-STRAND BREAK REPAIR RAD50 ATPASE, PUTATIVE-RELATED"/>
    <property type="match status" value="1"/>
</dbReference>
<comment type="caution">
    <text evidence="4">The sequence shown here is derived from an EMBL/GenBank/DDBJ whole genome shotgun (WGS) entry which is preliminary data.</text>
</comment>
<feature type="transmembrane region" description="Helical" evidence="2">
    <location>
        <begin position="362"/>
        <end position="379"/>
    </location>
</feature>
<dbReference type="Proteomes" id="UP001519306">
    <property type="component" value="Unassembled WGS sequence"/>
</dbReference>
<dbReference type="EMBL" id="JAGGLJ010000004">
    <property type="protein sequence ID" value="MBP2025014.1"/>
    <property type="molecule type" value="Genomic_DNA"/>
</dbReference>
<protein>
    <submittedName>
        <fullName evidence="4">Uncharacterized protein YhaN</fullName>
    </submittedName>
</protein>
<feature type="coiled-coil region" evidence="1">
    <location>
        <begin position="406"/>
        <end position="433"/>
    </location>
</feature>
<feature type="coiled-coil region" evidence="1">
    <location>
        <begin position="561"/>
        <end position="597"/>
    </location>
</feature>
<accession>A0ABS4KB47</accession>
<name>A0ABS4KB47_9FIRM</name>
<evidence type="ECO:0000313" key="4">
    <source>
        <dbReference type="EMBL" id="MBP2025014.1"/>
    </source>
</evidence>
<sequence>MKIKEIGLVHFGKFHNKSLELKPNINLVFGTNESGKSTTFSFLSGILYGFARDSKKRRLYDNDKEKYKPWIGEDYRGYLELSNRDDYRIERDFNSDDLKFINLTNGKDLSNIRELNKYSRVKQPGAYLFNINKDIFLNTFFVAQLETRVDESTYDSFRSKVSNITKNKSENINTQKAITILENSLKELGKKTWTKSQIGIEQNKIDEINEKIYSLEGVFLDYSNALEELSKINKDIDILNINKENFKLNEEQKIYNEVIKKKKENERLEDGLNNINKDDYENIIKTEEEINNLEEEIKVLNNKLININNLNYYENIYILEEDYEKIHEINEELRILDSINYSKEMEFLLVDIKESKNKSNKVISIMATAILSCVVIVFLSFYFKFYLLNFLLIIPLVYFLLKINTYKVSRELIERLENRMNSLKQKSFEKTSEKKKMDLVLEDLFLKYNVEDKLELEKYLREETKVQTLNNYKVDLNKKESSEIKDRINEITVIRDDLRFKLSELLEEYNVSDVEELKEYFVENISNSKKEKIKSNNNYIKMLLKKRDLESLNHNIEVLDLDSSKNKETLHEKELEKAKIEEKINILEKDIKLLEELKELLIYKNKNLDKLIIKKENTNKALNSILKLQSKNRDNILPTLVSNMNEIISKITNDKYNSLIIDDEFNIKVKDNNINSYVELSSLSSGTIDQVYLAFRMSVLNTFIKDAPIVLDDHFLQYDDLRLKSTLKYLNDLSKEKQIIIFSATFREKNILDDLNINYNFIDMRCI</sequence>
<dbReference type="SUPFAM" id="SSF52540">
    <property type="entry name" value="P-loop containing nucleoside triphosphate hydrolases"/>
    <property type="match status" value="1"/>
</dbReference>
<keyword evidence="2" id="KW-1133">Transmembrane helix</keyword>